<evidence type="ECO:0000256" key="3">
    <source>
        <dbReference type="ARBA" id="ARBA00011881"/>
    </source>
</evidence>
<evidence type="ECO:0000256" key="4">
    <source>
        <dbReference type="ARBA" id="ARBA00022723"/>
    </source>
</evidence>
<gene>
    <name evidence="8" type="ordered locus">Ctha_0573</name>
</gene>
<dbReference type="GO" id="GO:0046872">
    <property type="term" value="F:metal ion binding"/>
    <property type="evidence" value="ECO:0007669"/>
    <property type="project" value="UniProtKB-KW"/>
</dbReference>
<dbReference type="PANTHER" id="PTHR21485">
    <property type="entry name" value="HAD SUPERFAMILY MEMBERS CMAS AND KDSC"/>
    <property type="match status" value="1"/>
</dbReference>
<sequence length="183" mass="20416">MEIFGVSVSSEDPTSRLRQLLGEIKVIIFTIDGVFTDGQISYSESGEEVRTFHARDGFAIQEALAKGMNIAVVSERESKAARKRLEEIGVTDITMGVKDKMPTYEAIKARYGVSDAECVYIGDDVMDLPLFEKVGVSITPLNGVEYLRNRVYYVSGYEGGKGCVRDVIEMVLAIQGKWKYYEM</sequence>
<organism evidence="8 9">
    <name type="scientific">Chloroherpeton thalassium (strain ATCC 35110 / GB-78)</name>
    <dbReference type="NCBI Taxonomy" id="517418"/>
    <lineage>
        <taxon>Bacteria</taxon>
        <taxon>Pseudomonadati</taxon>
        <taxon>Chlorobiota</taxon>
        <taxon>Chlorobiia</taxon>
        <taxon>Chlorobiales</taxon>
        <taxon>Chloroherpetonaceae</taxon>
        <taxon>Chloroherpeton</taxon>
    </lineage>
</organism>
<dbReference type="Pfam" id="PF08282">
    <property type="entry name" value="Hydrolase_3"/>
    <property type="match status" value="1"/>
</dbReference>
<proteinExistence type="inferred from homology"/>
<dbReference type="Gene3D" id="3.40.50.1000">
    <property type="entry name" value="HAD superfamily/HAD-like"/>
    <property type="match status" value="1"/>
</dbReference>
<dbReference type="Proteomes" id="UP000001208">
    <property type="component" value="Chromosome"/>
</dbReference>
<keyword evidence="6 7" id="KW-0460">Magnesium</keyword>
<evidence type="ECO:0000256" key="5">
    <source>
        <dbReference type="ARBA" id="ARBA00022801"/>
    </source>
</evidence>
<dbReference type="STRING" id="517418.Ctha_0573"/>
<comment type="subunit">
    <text evidence="3">Homotetramer.</text>
</comment>
<feature type="binding site" evidence="7">
    <location>
        <position position="123"/>
    </location>
    <ligand>
        <name>Mg(2+)</name>
        <dbReference type="ChEBI" id="CHEBI:18420"/>
    </ligand>
</feature>
<protein>
    <submittedName>
        <fullName evidence="8">3-deoxy-D-manno-octulosonate 8-phosphate phosphatase, YrbI family</fullName>
    </submittedName>
</protein>
<dbReference type="OrthoDB" id="9805604at2"/>
<dbReference type="HOGENOM" id="CLU_106694_1_0_10"/>
<comment type="cofactor">
    <cofactor evidence="1 7">
        <name>Mg(2+)</name>
        <dbReference type="ChEBI" id="CHEBI:18420"/>
    </cofactor>
</comment>
<keyword evidence="9" id="KW-1185">Reference proteome</keyword>
<dbReference type="PIRSF" id="PIRSF006118">
    <property type="entry name" value="KDO8-P_Ptase"/>
    <property type="match status" value="1"/>
</dbReference>
<dbReference type="CDD" id="cd01630">
    <property type="entry name" value="HAD_KDO-like"/>
    <property type="match status" value="1"/>
</dbReference>
<dbReference type="InterPro" id="IPR050793">
    <property type="entry name" value="CMP-NeuNAc_synthase"/>
</dbReference>
<dbReference type="SUPFAM" id="SSF56784">
    <property type="entry name" value="HAD-like"/>
    <property type="match status" value="1"/>
</dbReference>
<feature type="binding site" evidence="7">
    <location>
        <position position="32"/>
    </location>
    <ligand>
        <name>substrate</name>
    </ligand>
</feature>
<keyword evidence="4 7" id="KW-0479">Metal-binding</keyword>
<evidence type="ECO:0000256" key="6">
    <source>
        <dbReference type="ARBA" id="ARBA00022842"/>
    </source>
</evidence>
<dbReference type="RefSeq" id="WP_012499128.1">
    <property type="nucleotide sequence ID" value="NC_011026.1"/>
</dbReference>
<evidence type="ECO:0000256" key="1">
    <source>
        <dbReference type="ARBA" id="ARBA00001946"/>
    </source>
</evidence>
<dbReference type="EMBL" id="CP001100">
    <property type="protein sequence ID" value="ACF13044.1"/>
    <property type="molecule type" value="Genomic_DNA"/>
</dbReference>
<dbReference type="NCBIfam" id="TIGR01670">
    <property type="entry name" value="KdsC-phosphatas"/>
    <property type="match status" value="1"/>
</dbReference>
<reference evidence="8 9" key="1">
    <citation type="submission" date="2008-06" db="EMBL/GenBank/DDBJ databases">
        <title>Complete sequence of Chloroherpeton thalassium ATCC 35110.</title>
        <authorList>
            <consortium name="US DOE Joint Genome Institute"/>
            <person name="Lucas S."/>
            <person name="Copeland A."/>
            <person name="Lapidus A."/>
            <person name="Glavina del Rio T."/>
            <person name="Dalin E."/>
            <person name="Tice H."/>
            <person name="Bruce D."/>
            <person name="Goodwin L."/>
            <person name="Pitluck S."/>
            <person name="Schmutz J."/>
            <person name="Larimer F."/>
            <person name="Land M."/>
            <person name="Hauser L."/>
            <person name="Kyrpides N."/>
            <person name="Mikhailova N."/>
            <person name="Liu Z."/>
            <person name="Li T."/>
            <person name="Zhao F."/>
            <person name="Overmann J."/>
            <person name="Bryant D.A."/>
            <person name="Richardson P."/>
        </authorList>
    </citation>
    <scope>NUCLEOTIDE SEQUENCE [LARGE SCALE GENOMIC DNA]</scope>
    <source>
        <strain evidence="9">ATCC 35110 / GB-78</strain>
    </source>
</reference>
<evidence type="ECO:0000256" key="7">
    <source>
        <dbReference type="PIRSR" id="PIRSR006118-2"/>
    </source>
</evidence>
<dbReference type="AlphaFoldDB" id="B3QV90"/>
<evidence type="ECO:0000256" key="2">
    <source>
        <dbReference type="ARBA" id="ARBA00005893"/>
    </source>
</evidence>
<keyword evidence="5" id="KW-0378">Hydrolase</keyword>
<evidence type="ECO:0000313" key="9">
    <source>
        <dbReference type="Proteomes" id="UP000001208"/>
    </source>
</evidence>
<name>B3QV90_CHLT3</name>
<dbReference type="PANTHER" id="PTHR21485:SF3">
    <property type="entry name" value="N-ACYLNEURAMINATE CYTIDYLYLTRANSFERASE"/>
    <property type="match status" value="1"/>
</dbReference>
<dbReference type="eggNOG" id="COG1778">
    <property type="taxonomic scope" value="Bacteria"/>
</dbReference>
<dbReference type="InterPro" id="IPR023214">
    <property type="entry name" value="HAD_sf"/>
</dbReference>
<dbReference type="FunFam" id="3.40.50.1000:FF:000029">
    <property type="entry name" value="3-deoxy-D-manno-octulosonate 8-phosphate phosphatase KdsC"/>
    <property type="match status" value="1"/>
</dbReference>
<comment type="similarity">
    <text evidence="2">Belongs to the KdsC family.</text>
</comment>
<dbReference type="GO" id="GO:0016788">
    <property type="term" value="F:hydrolase activity, acting on ester bonds"/>
    <property type="evidence" value="ECO:0007669"/>
    <property type="project" value="InterPro"/>
</dbReference>
<dbReference type="InterPro" id="IPR010023">
    <property type="entry name" value="KdsC_fam"/>
</dbReference>
<dbReference type="InterPro" id="IPR036412">
    <property type="entry name" value="HAD-like_sf"/>
</dbReference>
<accession>B3QV90</accession>
<dbReference type="KEGG" id="cts:Ctha_0573"/>
<dbReference type="GO" id="GO:0008781">
    <property type="term" value="F:N-acylneuraminate cytidylyltransferase activity"/>
    <property type="evidence" value="ECO:0007669"/>
    <property type="project" value="TreeGrafter"/>
</dbReference>
<evidence type="ECO:0000313" key="8">
    <source>
        <dbReference type="EMBL" id="ACF13044.1"/>
    </source>
</evidence>